<evidence type="ECO:0000313" key="1">
    <source>
        <dbReference type="EMBL" id="KAH9294192.1"/>
    </source>
</evidence>
<keyword evidence="2" id="KW-1185">Reference proteome</keyword>
<proteinExistence type="predicted"/>
<sequence length="85" mass="9771">MRLRLYSFVLSAYERGVTWMLGAPKGARIFCVASKFDVLKGAHGKRLQHAREMRHEGASFYDVTEATDAPKAQLFLMLHSKFMRH</sequence>
<dbReference type="EMBL" id="JAHRHJ020000314">
    <property type="protein sequence ID" value="KAH9294192.1"/>
    <property type="molecule type" value="Genomic_DNA"/>
</dbReference>
<name>A0AA38FAE2_TAXCH</name>
<reference evidence="1 2" key="1">
    <citation type="journal article" date="2021" name="Nat. Plants">
        <title>The Taxus genome provides insights into paclitaxel biosynthesis.</title>
        <authorList>
            <person name="Xiong X."/>
            <person name="Gou J."/>
            <person name="Liao Q."/>
            <person name="Li Y."/>
            <person name="Zhou Q."/>
            <person name="Bi G."/>
            <person name="Li C."/>
            <person name="Du R."/>
            <person name="Wang X."/>
            <person name="Sun T."/>
            <person name="Guo L."/>
            <person name="Liang H."/>
            <person name="Lu P."/>
            <person name="Wu Y."/>
            <person name="Zhang Z."/>
            <person name="Ro D.K."/>
            <person name="Shang Y."/>
            <person name="Huang S."/>
            <person name="Yan J."/>
        </authorList>
    </citation>
    <scope>NUCLEOTIDE SEQUENCE [LARGE SCALE GENOMIC DNA]</scope>
    <source>
        <strain evidence="1">Ta-2019</strain>
    </source>
</reference>
<organism evidence="1 2">
    <name type="scientific">Taxus chinensis</name>
    <name type="common">Chinese yew</name>
    <name type="synonym">Taxus wallichiana var. chinensis</name>
    <dbReference type="NCBI Taxonomy" id="29808"/>
    <lineage>
        <taxon>Eukaryota</taxon>
        <taxon>Viridiplantae</taxon>
        <taxon>Streptophyta</taxon>
        <taxon>Embryophyta</taxon>
        <taxon>Tracheophyta</taxon>
        <taxon>Spermatophyta</taxon>
        <taxon>Pinopsida</taxon>
        <taxon>Pinidae</taxon>
        <taxon>Conifers II</taxon>
        <taxon>Cupressales</taxon>
        <taxon>Taxaceae</taxon>
        <taxon>Taxus</taxon>
    </lineage>
</organism>
<dbReference type="Proteomes" id="UP000824469">
    <property type="component" value="Unassembled WGS sequence"/>
</dbReference>
<dbReference type="AlphaFoldDB" id="A0AA38FAE2"/>
<protein>
    <submittedName>
        <fullName evidence="1">Uncharacterized protein</fullName>
    </submittedName>
</protein>
<comment type="caution">
    <text evidence="1">The sequence shown here is derived from an EMBL/GenBank/DDBJ whole genome shotgun (WGS) entry which is preliminary data.</text>
</comment>
<evidence type="ECO:0000313" key="2">
    <source>
        <dbReference type="Proteomes" id="UP000824469"/>
    </source>
</evidence>
<accession>A0AA38FAE2</accession>
<feature type="non-terminal residue" evidence="1">
    <location>
        <position position="85"/>
    </location>
</feature>
<gene>
    <name evidence="1" type="ORF">KI387_040605</name>
</gene>